<proteinExistence type="predicted"/>
<dbReference type="GO" id="GO:0006355">
    <property type="term" value="P:regulation of DNA-templated transcription"/>
    <property type="evidence" value="ECO:0007669"/>
    <property type="project" value="UniProtKB-ARBA"/>
</dbReference>
<dbReference type="RefSeq" id="WP_007319120.1">
    <property type="nucleotide sequence ID" value="NZ_BAEH01000095.1"/>
</dbReference>
<sequence>MPPDSAATKARLLQAAVEEFAAHGLAGARVDRIASAAGVNKRSIYVYFTNKETLFDKVVSQSVSQISLDVPFTAGDLPRYAGALFDYLVEHPEHLRLAAWSRLEWPTAKSDAVDGYRAKVDQMAANATGHSIAAELDPVDALALLLGMVTSWFYASPTLRALSADEPLSPERLRDHRSALMATVAVWAGPRPA</sequence>
<reference evidence="4 5" key="1">
    <citation type="submission" date="2011-12" db="EMBL/GenBank/DDBJ databases">
        <title>Whole genome shotgun sequence of Gordonia effusa NBRC 100432.</title>
        <authorList>
            <person name="Yoshida I."/>
            <person name="Takarada H."/>
            <person name="Hosoyama A."/>
            <person name="Tsuchikane K."/>
            <person name="Katsumata H."/>
            <person name="Yamazaki S."/>
            <person name="Fujita N."/>
        </authorList>
    </citation>
    <scope>NUCLEOTIDE SEQUENCE [LARGE SCALE GENOMIC DNA]</scope>
    <source>
        <strain evidence="4 5">NBRC 100432</strain>
    </source>
</reference>
<dbReference type="PANTHER" id="PTHR30328:SF54">
    <property type="entry name" value="HTH-TYPE TRANSCRIPTIONAL REPRESSOR SCO4008"/>
    <property type="match status" value="1"/>
</dbReference>
<evidence type="ECO:0000259" key="3">
    <source>
        <dbReference type="PROSITE" id="PS50977"/>
    </source>
</evidence>
<dbReference type="OrthoDB" id="4726108at2"/>
<comment type="caution">
    <text evidence="4">The sequence shown here is derived from an EMBL/GenBank/DDBJ whole genome shotgun (WGS) entry which is preliminary data.</text>
</comment>
<dbReference type="AlphaFoldDB" id="H0R3Y4"/>
<dbReference type="Gene3D" id="1.10.357.10">
    <property type="entry name" value="Tetracycline Repressor, domain 2"/>
    <property type="match status" value="1"/>
</dbReference>
<protein>
    <submittedName>
        <fullName evidence="4">Putative TetR family transcriptional regulator</fullName>
    </submittedName>
</protein>
<dbReference type="SUPFAM" id="SSF46689">
    <property type="entry name" value="Homeodomain-like"/>
    <property type="match status" value="1"/>
</dbReference>
<dbReference type="STRING" id="1077974.GOEFS_095_00200"/>
<dbReference type="PANTHER" id="PTHR30328">
    <property type="entry name" value="TRANSCRIPTIONAL REPRESSOR"/>
    <property type="match status" value="1"/>
</dbReference>
<dbReference type="PROSITE" id="PS50977">
    <property type="entry name" value="HTH_TETR_2"/>
    <property type="match status" value="1"/>
</dbReference>
<evidence type="ECO:0000256" key="1">
    <source>
        <dbReference type="ARBA" id="ARBA00023125"/>
    </source>
</evidence>
<dbReference type="InterPro" id="IPR041467">
    <property type="entry name" value="Sco4008_C"/>
</dbReference>
<evidence type="ECO:0000256" key="2">
    <source>
        <dbReference type="PROSITE-ProRule" id="PRU00335"/>
    </source>
</evidence>
<dbReference type="Pfam" id="PF17926">
    <property type="entry name" value="TetR_C_21"/>
    <property type="match status" value="1"/>
</dbReference>
<keyword evidence="1 2" id="KW-0238">DNA-binding</keyword>
<dbReference type="PRINTS" id="PR00455">
    <property type="entry name" value="HTHTETR"/>
</dbReference>
<dbReference type="InterPro" id="IPR001647">
    <property type="entry name" value="HTH_TetR"/>
</dbReference>
<dbReference type="InterPro" id="IPR009057">
    <property type="entry name" value="Homeodomain-like_sf"/>
</dbReference>
<evidence type="ECO:0000313" key="5">
    <source>
        <dbReference type="Proteomes" id="UP000035034"/>
    </source>
</evidence>
<organism evidence="4 5">
    <name type="scientific">Gordonia effusa NBRC 100432</name>
    <dbReference type="NCBI Taxonomy" id="1077974"/>
    <lineage>
        <taxon>Bacteria</taxon>
        <taxon>Bacillati</taxon>
        <taxon>Actinomycetota</taxon>
        <taxon>Actinomycetes</taxon>
        <taxon>Mycobacteriales</taxon>
        <taxon>Gordoniaceae</taxon>
        <taxon>Gordonia</taxon>
    </lineage>
</organism>
<dbReference type="GO" id="GO:0003677">
    <property type="term" value="F:DNA binding"/>
    <property type="evidence" value="ECO:0007669"/>
    <property type="project" value="UniProtKB-UniRule"/>
</dbReference>
<feature type="domain" description="HTH tetR-type" evidence="3">
    <location>
        <begin position="6"/>
        <end position="66"/>
    </location>
</feature>
<dbReference type="EMBL" id="BAEH01000095">
    <property type="protein sequence ID" value="GAB19785.1"/>
    <property type="molecule type" value="Genomic_DNA"/>
</dbReference>
<gene>
    <name evidence="4" type="ORF">GOEFS_095_00200</name>
</gene>
<name>H0R3Y4_9ACTN</name>
<dbReference type="InterPro" id="IPR036271">
    <property type="entry name" value="Tet_transcr_reg_TetR-rel_C_sf"/>
</dbReference>
<dbReference type="eggNOG" id="COG1309">
    <property type="taxonomic scope" value="Bacteria"/>
</dbReference>
<dbReference type="Proteomes" id="UP000035034">
    <property type="component" value="Unassembled WGS sequence"/>
</dbReference>
<evidence type="ECO:0000313" key="4">
    <source>
        <dbReference type="EMBL" id="GAB19785.1"/>
    </source>
</evidence>
<keyword evidence="5" id="KW-1185">Reference proteome</keyword>
<dbReference type="Pfam" id="PF00440">
    <property type="entry name" value="TetR_N"/>
    <property type="match status" value="1"/>
</dbReference>
<feature type="DNA-binding region" description="H-T-H motif" evidence="2">
    <location>
        <begin position="29"/>
        <end position="48"/>
    </location>
</feature>
<dbReference type="SUPFAM" id="SSF48498">
    <property type="entry name" value="Tetracyclin repressor-like, C-terminal domain"/>
    <property type="match status" value="1"/>
</dbReference>
<accession>H0R3Y4</accession>
<dbReference type="InterPro" id="IPR050109">
    <property type="entry name" value="HTH-type_TetR-like_transc_reg"/>
</dbReference>